<dbReference type="SUPFAM" id="SSF63737">
    <property type="entry name" value="Leukotriene A4 hydrolase N-terminal domain"/>
    <property type="match status" value="1"/>
</dbReference>
<evidence type="ECO:0000256" key="4">
    <source>
        <dbReference type="ARBA" id="ARBA00022670"/>
    </source>
</evidence>
<evidence type="ECO:0000256" key="8">
    <source>
        <dbReference type="ARBA" id="ARBA00022833"/>
    </source>
</evidence>
<sequence>MSDVESDTRPFKRLSKNVVPINYELTVFPNFETSTFSGSVRIEINICNETDFIEIHSLDLNLSNITFKSGDTVLKNSKLINVKNCESVDIYFLQKLPSGRGFLNIDFNGVLNDNLVGFYKTKCLKENGESCIAAVTQFEAAYARKAFPCFDEPCFKATFDICIIAEPSKTVLSNMPLRSIVPYENDERFKNFQFERSVIMSTYLVSYVIGHYEHLETVDELGTLIKLYTPIGKTDLGKFSLDIAVKAVPFFTKFFGIEYPLPKLDLIGLNDVEIG</sequence>
<proteinExistence type="inferred from homology"/>
<dbReference type="OrthoDB" id="275509at2759"/>
<dbReference type="GO" id="GO:0043171">
    <property type="term" value="P:peptide catabolic process"/>
    <property type="evidence" value="ECO:0007669"/>
    <property type="project" value="TreeGrafter"/>
</dbReference>
<dbReference type="AlphaFoldDB" id="A0A814CE12"/>
<comment type="similarity">
    <text evidence="3">Belongs to the peptidase M1 family.</text>
</comment>
<dbReference type="GO" id="GO:0006508">
    <property type="term" value="P:proteolysis"/>
    <property type="evidence" value="ECO:0007669"/>
    <property type="project" value="UniProtKB-KW"/>
</dbReference>
<comment type="subcellular location">
    <subcellularLocation>
        <location evidence="2">Membrane</location>
        <topology evidence="2">Single-pass type II membrane protein</topology>
    </subcellularLocation>
</comment>
<keyword evidence="11" id="KW-0482">Metalloprotease</keyword>
<comment type="caution">
    <text evidence="15">The sequence shown here is derived from an EMBL/GenBank/DDBJ whole genome shotgun (WGS) entry which is preliminary data.</text>
</comment>
<feature type="domain" description="Aminopeptidase N-like N-terminal" evidence="14">
    <location>
        <begin position="19"/>
        <end position="204"/>
    </location>
</feature>
<keyword evidence="13" id="KW-0325">Glycoprotein</keyword>
<evidence type="ECO:0000313" key="16">
    <source>
        <dbReference type="Proteomes" id="UP000663879"/>
    </source>
</evidence>
<protein>
    <recommendedName>
        <fullName evidence="14">Aminopeptidase N-like N-terminal domain-containing protein</fullName>
    </recommendedName>
</protein>
<keyword evidence="10" id="KW-1133">Transmembrane helix</keyword>
<accession>A0A814CE12</accession>
<evidence type="ECO:0000256" key="13">
    <source>
        <dbReference type="ARBA" id="ARBA00023180"/>
    </source>
</evidence>
<keyword evidence="12" id="KW-0472">Membrane</keyword>
<dbReference type="InterPro" id="IPR045357">
    <property type="entry name" value="Aminopeptidase_N-like_N"/>
</dbReference>
<dbReference type="FunFam" id="2.60.40.1730:FF:000001">
    <property type="entry name" value="Leucyl-cystinyl aminopeptidase"/>
    <property type="match status" value="1"/>
</dbReference>
<keyword evidence="5" id="KW-0812">Transmembrane</keyword>
<evidence type="ECO:0000256" key="6">
    <source>
        <dbReference type="ARBA" id="ARBA00022723"/>
    </source>
</evidence>
<evidence type="ECO:0000256" key="9">
    <source>
        <dbReference type="ARBA" id="ARBA00022968"/>
    </source>
</evidence>
<dbReference type="InterPro" id="IPR042097">
    <property type="entry name" value="Aminopeptidase_N-like_N_sf"/>
</dbReference>
<dbReference type="Proteomes" id="UP000663879">
    <property type="component" value="Unassembled WGS sequence"/>
</dbReference>
<dbReference type="PRINTS" id="PR00756">
    <property type="entry name" value="ALADIPTASE"/>
</dbReference>
<evidence type="ECO:0000256" key="11">
    <source>
        <dbReference type="ARBA" id="ARBA00023049"/>
    </source>
</evidence>
<comment type="cofactor">
    <cofactor evidence="1">
        <name>Zn(2+)</name>
        <dbReference type="ChEBI" id="CHEBI:29105"/>
    </cofactor>
</comment>
<evidence type="ECO:0000256" key="1">
    <source>
        <dbReference type="ARBA" id="ARBA00001947"/>
    </source>
</evidence>
<evidence type="ECO:0000256" key="5">
    <source>
        <dbReference type="ARBA" id="ARBA00022692"/>
    </source>
</evidence>
<evidence type="ECO:0000256" key="10">
    <source>
        <dbReference type="ARBA" id="ARBA00022989"/>
    </source>
</evidence>
<dbReference type="GO" id="GO:0005615">
    <property type="term" value="C:extracellular space"/>
    <property type="evidence" value="ECO:0007669"/>
    <property type="project" value="TreeGrafter"/>
</dbReference>
<evidence type="ECO:0000256" key="3">
    <source>
        <dbReference type="ARBA" id="ARBA00010136"/>
    </source>
</evidence>
<keyword evidence="6" id="KW-0479">Metal-binding</keyword>
<dbReference type="CDD" id="cd09601">
    <property type="entry name" value="M1_APN-Q_like"/>
    <property type="match status" value="1"/>
</dbReference>
<evidence type="ECO:0000256" key="12">
    <source>
        <dbReference type="ARBA" id="ARBA00023136"/>
    </source>
</evidence>
<dbReference type="PANTHER" id="PTHR11533">
    <property type="entry name" value="PROTEASE M1 ZINC METALLOPROTEASE"/>
    <property type="match status" value="1"/>
</dbReference>
<keyword evidence="9" id="KW-0735">Signal-anchor</keyword>
<keyword evidence="8" id="KW-0862">Zinc</keyword>
<keyword evidence="16" id="KW-1185">Reference proteome</keyword>
<dbReference type="Gene3D" id="3.30.2010.30">
    <property type="match status" value="1"/>
</dbReference>
<dbReference type="GO" id="GO:0070006">
    <property type="term" value="F:metalloaminopeptidase activity"/>
    <property type="evidence" value="ECO:0007669"/>
    <property type="project" value="TreeGrafter"/>
</dbReference>
<name>A0A814CE12_9BILA</name>
<evidence type="ECO:0000313" key="15">
    <source>
        <dbReference type="EMBL" id="CAF0941248.1"/>
    </source>
</evidence>
<dbReference type="InterPro" id="IPR034016">
    <property type="entry name" value="M1_APN-typ"/>
</dbReference>
<dbReference type="SUPFAM" id="SSF55486">
    <property type="entry name" value="Metalloproteases ('zincins'), catalytic domain"/>
    <property type="match status" value="1"/>
</dbReference>
<evidence type="ECO:0000256" key="2">
    <source>
        <dbReference type="ARBA" id="ARBA00004606"/>
    </source>
</evidence>
<dbReference type="GO" id="GO:0016020">
    <property type="term" value="C:membrane"/>
    <property type="evidence" value="ECO:0007669"/>
    <property type="project" value="UniProtKB-SubCell"/>
</dbReference>
<dbReference type="EMBL" id="CAJNOC010002581">
    <property type="protein sequence ID" value="CAF0941248.1"/>
    <property type="molecule type" value="Genomic_DNA"/>
</dbReference>
<reference evidence="15" key="1">
    <citation type="submission" date="2021-02" db="EMBL/GenBank/DDBJ databases">
        <authorList>
            <person name="Nowell W R."/>
        </authorList>
    </citation>
    <scope>NUCLEOTIDE SEQUENCE</scope>
    <source>
        <strain evidence="15">Ploen Becks lab</strain>
    </source>
</reference>
<dbReference type="PANTHER" id="PTHR11533:SF174">
    <property type="entry name" value="PUROMYCIN-SENSITIVE AMINOPEPTIDASE-RELATED"/>
    <property type="match status" value="1"/>
</dbReference>
<dbReference type="InterPro" id="IPR050344">
    <property type="entry name" value="Peptidase_M1_aminopeptidases"/>
</dbReference>
<organism evidence="15 16">
    <name type="scientific">Brachionus calyciflorus</name>
    <dbReference type="NCBI Taxonomy" id="104777"/>
    <lineage>
        <taxon>Eukaryota</taxon>
        <taxon>Metazoa</taxon>
        <taxon>Spiralia</taxon>
        <taxon>Gnathifera</taxon>
        <taxon>Rotifera</taxon>
        <taxon>Eurotatoria</taxon>
        <taxon>Monogononta</taxon>
        <taxon>Pseudotrocha</taxon>
        <taxon>Ploima</taxon>
        <taxon>Brachionidae</taxon>
        <taxon>Brachionus</taxon>
    </lineage>
</organism>
<dbReference type="GO" id="GO:0042277">
    <property type="term" value="F:peptide binding"/>
    <property type="evidence" value="ECO:0007669"/>
    <property type="project" value="TreeGrafter"/>
</dbReference>
<evidence type="ECO:0000256" key="7">
    <source>
        <dbReference type="ARBA" id="ARBA00022801"/>
    </source>
</evidence>
<dbReference type="Gene3D" id="2.60.40.1730">
    <property type="entry name" value="tricorn interacting facor f3 domain"/>
    <property type="match status" value="1"/>
</dbReference>
<evidence type="ECO:0000259" key="14">
    <source>
        <dbReference type="Pfam" id="PF17900"/>
    </source>
</evidence>
<keyword evidence="4" id="KW-0645">Protease</keyword>
<dbReference type="InterPro" id="IPR001930">
    <property type="entry name" value="Peptidase_M1"/>
</dbReference>
<dbReference type="Pfam" id="PF17900">
    <property type="entry name" value="Peptidase_M1_N"/>
    <property type="match status" value="1"/>
</dbReference>
<dbReference type="GO" id="GO:0005737">
    <property type="term" value="C:cytoplasm"/>
    <property type="evidence" value="ECO:0007669"/>
    <property type="project" value="TreeGrafter"/>
</dbReference>
<dbReference type="GO" id="GO:0008270">
    <property type="term" value="F:zinc ion binding"/>
    <property type="evidence" value="ECO:0007669"/>
    <property type="project" value="TreeGrafter"/>
</dbReference>
<keyword evidence="7" id="KW-0378">Hydrolase</keyword>
<gene>
    <name evidence="15" type="ORF">OXX778_LOCUS13440</name>
</gene>